<evidence type="ECO:0000259" key="3">
    <source>
        <dbReference type="PROSITE" id="PS50837"/>
    </source>
</evidence>
<dbReference type="InterPro" id="IPR056884">
    <property type="entry name" value="NPHP3-like_N"/>
</dbReference>
<feature type="region of interest" description="Disordered" evidence="2">
    <location>
        <begin position="1"/>
        <end position="80"/>
    </location>
</feature>
<accession>A0A9P6LDI2</accession>
<evidence type="ECO:0000313" key="5">
    <source>
        <dbReference type="Proteomes" id="UP000736335"/>
    </source>
</evidence>
<dbReference type="Gene3D" id="3.40.50.300">
    <property type="entry name" value="P-loop containing nucleotide triphosphate hydrolases"/>
    <property type="match status" value="1"/>
</dbReference>
<keyword evidence="1" id="KW-0677">Repeat</keyword>
<dbReference type="EMBL" id="WIUZ02000001">
    <property type="protein sequence ID" value="KAF9793382.1"/>
    <property type="molecule type" value="Genomic_DNA"/>
</dbReference>
<feature type="compositionally biased region" description="Basic and acidic residues" evidence="2">
    <location>
        <begin position="30"/>
        <end position="47"/>
    </location>
</feature>
<dbReference type="InterPro" id="IPR015943">
    <property type="entry name" value="WD40/YVTN_repeat-like_dom_sf"/>
</dbReference>
<evidence type="ECO:0000256" key="2">
    <source>
        <dbReference type="SAM" id="MobiDB-lite"/>
    </source>
</evidence>
<dbReference type="SUPFAM" id="SSF50978">
    <property type="entry name" value="WD40 repeat-like"/>
    <property type="match status" value="1"/>
</dbReference>
<feature type="compositionally biased region" description="Polar residues" evidence="2">
    <location>
        <begin position="51"/>
        <end position="62"/>
    </location>
</feature>
<dbReference type="PANTHER" id="PTHR10039">
    <property type="entry name" value="AMELOGENIN"/>
    <property type="match status" value="1"/>
</dbReference>
<dbReference type="InterPro" id="IPR007111">
    <property type="entry name" value="NACHT_NTPase"/>
</dbReference>
<protein>
    <recommendedName>
        <fullName evidence="3">NACHT domain-containing protein</fullName>
    </recommendedName>
</protein>
<dbReference type="InterPro" id="IPR027417">
    <property type="entry name" value="P-loop_NTPase"/>
</dbReference>
<dbReference type="Proteomes" id="UP000736335">
    <property type="component" value="Unassembled WGS sequence"/>
</dbReference>
<reference evidence="4" key="1">
    <citation type="journal article" date="2020" name="Nat. Commun.">
        <title>Large-scale genome sequencing of mycorrhizal fungi provides insights into the early evolution of symbiotic traits.</title>
        <authorList>
            <person name="Miyauchi S."/>
            <person name="Kiss E."/>
            <person name="Kuo A."/>
            <person name="Drula E."/>
            <person name="Kohler A."/>
            <person name="Sanchez-Garcia M."/>
            <person name="Morin E."/>
            <person name="Andreopoulos B."/>
            <person name="Barry K.W."/>
            <person name="Bonito G."/>
            <person name="Buee M."/>
            <person name="Carver A."/>
            <person name="Chen C."/>
            <person name="Cichocki N."/>
            <person name="Clum A."/>
            <person name="Culley D."/>
            <person name="Crous P.W."/>
            <person name="Fauchery L."/>
            <person name="Girlanda M."/>
            <person name="Hayes R.D."/>
            <person name="Keri Z."/>
            <person name="LaButti K."/>
            <person name="Lipzen A."/>
            <person name="Lombard V."/>
            <person name="Magnuson J."/>
            <person name="Maillard F."/>
            <person name="Murat C."/>
            <person name="Nolan M."/>
            <person name="Ohm R.A."/>
            <person name="Pangilinan J."/>
            <person name="Pereira M.F."/>
            <person name="Perotto S."/>
            <person name="Peter M."/>
            <person name="Pfister S."/>
            <person name="Riley R."/>
            <person name="Sitrit Y."/>
            <person name="Stielow J.B."/>
            <person name="Szollosi G."/>
            <person name="Zifcakova L."/>
            <person name="Stursova M."/>
            <person name="Spatafora J.W."/>
            <person name="Tedersoo L."/>
            <person name="Vaario L.M."/>
            <person name="Yamada A."/>
            <person name="Yan M."/>
            <person name="Wang P."/>
            <person name="Xu J."/>
            <person name="Bruns T."/>
            <person name="Baldrian P."/>
            <person name="Vilgalys R."/>
            <person name="Dunand C."/>
            <person name="Henrissat B."/>
            <person name="Grigoriev I.V."/>
            <person name="Hibbett D."/>
            <person name="Nagy L.G."/>
            <person name="Martin F.M."/>
        </authorList>
    </citation>
    <scope>NUCLEOTIDE SEQUENCE</scope>
    <source>
        <strain evidence="4">UH-Tt-Lm1</strain>
    </source>
</reference>
<reference evidence="4" key="2">
    <citation type="submission" date="2020-11" db="EMBL/GenBank/DDBJ databases">
        <authorList>
            <consortium name="DOE Joint Genome Institute"/>
            <person name="Kuo A."/>
            <person name="Miyauchi S."/>
            <person name="Kiss E."/>
            <person name="Drula E."/>
            <person name="Kohler A."/>
            <person name="Sanchez-Garcia M."/>
            <person name="Andreopoulos B."/>
            <person name="Barry K.W."/>
            <person name="Bonito G."/>
            <person name="Buee M."/>
            <person name="Carver A."/>
            <person name="Chen C."/>
            <person name="Cichocki N."/>
            <person name="Clum A."/>
            <person name="Culley D."/>
            <person name="Crous P.W."/>
            <person name="Fauchery L."/>
            <person name="Girlanda M."/>
            <person name="Hayes R."/>
            <person name="Keri Z."/>
            <person name="Labutti K."/>
            <person name="Lipzen A."/>
            <person name="Lombard V."/>
            <person name="Magnuson J."/>
            <person name="Maillard F."/>
            <person name="Morin E."/>
            <person name="Murat C."/>
            <person name="Nolan M."/>
            <person name="Ohm R."/>
            <person name="Pangilinan J."/>
            <person name="Pereira M."/>
            <person name="Perotto S."/>
            <person name="Peter M."/>
            <person name="Riley R."/>
            <person name="Sitrit Y."/>
            <person name="Stielow B."/>
            <person name="Szollosi G."/>
            <person name="Zifcakova L."/>
            <person name="Stursova M."/>
            <person name="Spatafora J.W."/>
            <person name="Tedersoo L."/>
            <person name="Vaario L.-M."/>
            <person name="Yamada A."/>
            <person name="Yan M."/>
            <person name="Wang P."/>
            <person name="Xu J."/>
            <person name="Bruns T."/>
            <person name="Baldrian P."/>
            <person name="Vilgalys R."/>
            <person name="Henrissat B."/>
            <person name="Grigoriev I.V."/>
            <person name="Hibbett D."/>
            <person name="Nagy L.G."/>
            <person name="Martin F.M."/>
        </authorList>
    </citation>
    <scope>NUCLEOTIDE SEQUENCE</scope>
    <source>
        <strain evidence="4">UH-Tt-Lm1</strain>
    </source>
</reference>
<gene>
    <name evidence="4" type="ORF">BJ322DRAFT_124490</name>
</gene>
<dbReference type="InterPro" id="IPR036322">
    <property type="entry name" value="WD40_repeat_dom_sf"/>
</dbReference>
<feature type="compositionally biased region" description="Basic and acidic residues" evidence="2">
    <location>
        <begin position="66"/>
        <end position="80"/>
    </location>
</feature>
<name>A0A9P6LDI2_9AGAM</name>
<dbReference type="Pfam" id="PF24883">
    <property type="entry name" value="NPHP3_N"/>
    <property type="match status" value="1"/>
</dbReference>
<dbReference type="SUPFAM" id="SSF52540">
    <property type="entry name" value="P-loop containing nucleoside triphosphate hydrolases"/>
    <property type="match status" value="1"/>
</dbReference>
<feature type="compositionally biased region" description="Basic residues" evidence="2">
    <location>
        <begin position="1"/>
        <end position="10"/>
    </location>
</feature>
<dbReference type="CDD" id="cd21037">
    <property type="entry name" value="MLKL_NTD"/>
    <property type="match status" value="1"/>
</dbReference>
<feature type="domain" description="NACHT" evidence="3">
    <location>
        <begin position="283"/>
        <end position="425"/>
    </location>
</feature>
<keyword evidence="5" id="KW-1185">Reference proteome</keyword>
<dbReference type="PROSITE" id="PS50837">
    <property type="entry name" value="NACHT"/>
    <property type="match status" value="1"/>
</dbReference>
<comment type="caution">
    <text evidence="4">The sequence shown here is derived from an EMBL/GenBank/DDBJ whole genome shotgun (WGS) entry which is preliminary data.</text>
</comment>
<evidence type="ECO:0000313" key="4">
    <source>
        <dbReference type="EMBL" id="KAF9793382.1"/>
    </source>
</evidence>
<dbReference type="PANTHER" id="PTHR10039:SF17">
    <property type="entry name" value="FUNGAL STAND N-TERMINAL GOODBYE DOMAIN-CONTAINING PROTEIN-RELATED"/>
    <property type="match status" value="1"/>
</dbReference>
<dbReference type="Gene3D" id="2.130.10.10">
    <property type="entry name" value="YVTN repeat-like/Quinoprotein amine dehydrogenase"/>
    <property type="match status" value="1"/>
</dbReference>
<dbReference type="OrthoDB" id="2146628at2759"/>
<proteinExistence type="predicted"/>
<evidence type="ECO:0000256" key="1">
    <source>
        <dbReference type="ARBA" id="ARBA00022737"/>
    </source>
</evidence>
<organism evidence="4 5">
    <name type="scientific">Thelephora terrestris</name>
    <dbReference type="NCBI Taxonomy" id="56493"/>
    <lineage>
        <taxon>Eukaryota</taxon>
        <taxon>Fungi</taxon>
        <taxon>Dikarya</taxon>
        <taxon>Basidiomycota</taxon>
        <taxon>Agaricomycotina</taxon>
        <taxon>Agaricomycetes</taxon>
        <taxon>Thelephorales</taxon>
        <taxon>Thelephoraceae</taxon>
        <taxon>Thelephora</taxon>
    </lineage>
</organism>
<dbReference type="InterPro" id="IPR059179">
    <property type="entry name" value="MLKL-like_MCAfunc"/>
</dbReference>
<sequence>MNNPFSRKKSSSAARPTKNAPPTPAPPIIEHFEQKPANIHPREKDPRAPIPSSSVTPLSVASPSCDPRDLALDEGGSSKESRWRTAYGAARIAVDVANASSDLFLPLKAVVGALSVLIKNYDQTVTNADQVRDIEERVRSLGEVLASPVGDQDKEEMARREALRKKLTDIVAKLKPLSEHHGLVKFLKNVDHAAALNGFIQDLANAITDYQTSIQQSIYRNTKKIDEHIENIVSAVDLELLEKLNPVHNAGYQAGHHDACLRGTRESILDEIMRWAKDPQDRQVFWLNGLAGTGKSTIAQTFSGKIAETGILGASFFCSRDYLDRKELKKIFPTIAYQLACRYPAFRSQIIQVIRRDPSIAQNSLISQFKDLIVNPLSSTDISCVIVVDALDECVDNQPASAILSVLGRLVNHLSSIKFFITGRPEPRIRTGFRLPLLEPITEVFLLHEVESSTINEDIRLYLQERLTAVAKQRSHFDLSNPWPSDEDLTILTKKSSGLFIFASTLTRFIGSEHHEPTERLRLLLTPTDSTVHEGRAGIDLLYTQLLTHAFSDVKETDVFANMRRVLGAVILASNPLSRTQISGILGMELSLVTTTLRHLHSVLLVPTEDSKEIRVFHKSFPDFLQDPSRCSNPNFHIRSDYHDDMALGCLKLLKSLKPNSCDLPKFVMNRDVANLPELLEDKVGSASRYACAHWSTHVRSSRIAEYHATRLIAFMTDLFKKNAIPWIEVMSLENRLESVIDGIYDLLNWLGTVRASDSTSKLRGLAEDYLRFTMHFFRPIQQSALHIYHSALPLSPRSSVFFPSIRYQDTLVTSFDGRPYAWGAVVRTIRRNPGSFTYNTTFGHRIAAACDNSMVVVYDSVTGMLELSLSPAEPVHAMGGSPDGSVLFCRHQGPSVTLWDIQTGGLIHTFVLRSAVVDIAISLKGRYLAYRLSDGSVKFSEIAYKTEGAAIRSGSQVANFCWMEPEEQLAVAEGMSVQIWDVASGEVLKSFTMGYPVFGMVHSQESNQLVVVTRSGDDSAAKTISPLGGTSSAWYWTKRKLSHFTFSHATNELVCGAEVPTLELFDVSTLRWRCFKHMAITGFVSPLPSGFVAASGVGPDIQMLSLDKKYTSQMATQETLSAPRVHPDEGKTIAVLRPGLSVILAEPTTTSVLLTVPSNELPRSPIFAGILYLTLEDRTEFLQFWMIDREHLEFCDEASKGAMGVKGSPLDISPLEISRASLGIQLVTFHDAGHETRLCVRNAQNGQSQAEKSFKKSHLAQLLRLKFELKAFGKNSLIHFDHPHTPDVSCHRQQPLVVESPDGLYHVEDNMEWVVRGSKRVLWIPPGYVRSSQPSYCWTESTLIMYGQDGTLRILRFCS</sequence>